<dbReference type="Gene3D" id="3.40.50.450">
    <property type="match status" value="1"/>
</dbReference>
<dbReference type="Pfam" id="PF00365">
    <property type="entry name" value="PFK"/>
    <property type="match status" value="1"/>
</dbReference>
<evidence type="ECO:0000256" key="6">
    <source>
        <dbReference type="ARBA" id="ARBA00022679"/>
    </source>
</evidence>
<evidence type="ECO:0000256" key="10">
    <source>
        <dbReference type="ARBA" id="ARBA00022840"/>
    </source>
</evidence>
<dbReference type="AlphaFoldDB" id="A0A3P7NJX5"/>
<evidence type="ECO:0000256" key="4">
    <source>
        <dbReference type="ARBA" id="ARBA00012055"/>
    </source>
</evidence>
<proteinExistence type="predicted"/>
<dbReference type="GO" id="GO:0006002">
    <property type="term" value="P:fructose 6-phosphate metabolic process"/>
    <property type="evidence" value="ECO:0007669"/>
    <property type="project" value="InterPro"/>
</dbReference>
<comment type="cofactor">
    <cofactor evidence="1">
        <name>Mg(2+)</name>
        <dbReference type="ChEBI" id="CHEBI:18420"/>
    </cofactor>
</comment>
<evidence type="ECO:0000256" key="3">
    <source>
        <dbReference type="ARBA" id="ARBA00004679"/>
    </source>
</evidence>
<comment type="catalytic activity">
    <reaction evidence="13">
        <text>beta-D-fructose 6-phosphate + ATP = beta-D-fructose 1,6-bisphosphate + ADP + H(+)</text>
        <dbReference type="Rhea" id="RHEA:16109"/>
        <dbReference type="ChEBI" id="CHEBI:15378"/>
        <dbReference type="ChEBI" id="CHEBI:30616"/>
        <dbReference type="ChEBI" id="CHEBI:32966"/>
        <dbReference type="ChEBI" id="CHEBI:57634"/>
        <dbReference type="ChEBI" id="CHEBI:456216"/>
        <dbReference type="EC" id="2.7.1.11"/>
    </reaction>
</comment>
<evidence type="ECO:0000256" key="9">
    <source>
        <dbReference type="ARBA" id="ARBA00022777"/>
    </source>
</evidence>
<evidence type="ECO:0000313" key="16">
    <source>
        <dbReference type="EMBL" id="VDN40660.1"/>
    </source>
</evidence>
<dbReference type="OrthoDB" id="537915at2759"/>
<keyword evidence="7" id="KW-0479">Metal-binding</keyword>
<evidence type="ECO:0000256" key="14">
    <source>
        <dbReference type="SAM" id="MobiDB-lite"/>
    </source>
</evidence>
<name>A0A3P7NJX5_DIBLA</name>
<keyword evidence="10" id="KW-0067">ATP-binding</keyword>
<dbReference type="SUPFAM" id="SSF53784">
    <property type="entry name" value="Phosphofructokinase"/>
    <property type="match status" value="1"/>
</dbReference>
<organism evidence="16 17">
    <name type="scientific">Dibothriocephalus latus</name>
    <name type="common">Fish tapeworm</name>
    <name type="synonym">Diphyllobothrium latum</name>
    <dbReference type="NCBI Taxonomy" id="60516"/>
    <lineage>
        <taxon>Eukaryota</taxon>
        <taxon>Metazoa</taxon>
        <taxon>Spiralia</taxon>
        <taxon>Lophotrochozoa</taxon>
        <taxon>Platyhelminthes</taxon>
        <taxon>Cestoda</taxon>
        <taxon>Eucestoda</taxon>
        <taxon>Diphyllobothriidea</taxon>
        <taxon>Diphyllobothriidae</taxon>
        <taxon>Dibothriocephalus</taxon>
    </lineage>
</organism>
<evidence type="ECO:0000256" key="7">
    <source>
        <dbReference type="ARBA" id="ARBA00022723"/>
    </source>
</evidence>
<dbReference type="GO" id="GO:0016208">
    <property type="term" value="F:AMP binding"/>
    <property type="evidence" value="ECO:0007669"/>
    <property type="project" value="TreeGrafter"/>
</dbReference>
<evidence type="ECO:0000256" key="5">
    <source>
        <dbReference type="ARBA" id="ARBA00022490"/>
    </source>
</evidence>
<dbReference type="GO" id="GO:0003872">
    <property type="term" value="F:6-phosphofructokinase activity"/>
    <property type="evidence" value="ECO:0007669"/>
    <property type="project" value="UniProtKB-EC"/>
</dbReference>
<evidence type="ECO:0000259" key="15">
    <source>
        <dbReference type="Pfam" id="PF00365"/>
    </source>
</evidence>
<keyword evidence="5" id="KW-0963">Cytoplasm</keyword>
<feature type="domain" description="Phosphofructokinase" evidence="15">
    <location>
        <begin position="36"/>
        <end position="119"/>
    </location>
</feature>
<evidence type="ECO:0000256" key="13">
    <source>
        <dbReference type="ARBA" id="ARBA00048070"/>
    </source>
</evidence>
<keyword evidence="9" id="KW-0418">Kinase</keyword>
<evidence type="ECO:0000256" key="11">
    <source>
        <dbReference type="ARBA" id="ARBA00022842"/>
    </source>
</evidence>
<evidence type="ECO:0000256" key="8">
    <source>
        <dbReference type="ARBA" id="ARBA00022741"/>
    </source>
</evidence>
<dbReference type="UniPathway" id="UPA00109">
    <property type="reaction ID" value="UER00182"/>
</dbReference>
<dbReference type="EC" id="2.7.1.11" evidence="4"/>
<sequence length="131" mass="14211">MLRFDLMSDQSNDNAERPQSTDVAQVRTKSDAKADTPNQMGIEAVAARLGEHNINGLMVIGGFEAFECMLELDEGRKQFKELCIPMVMIPATISNNVPGTDFSLGADTALNEITTVSSQLGWCMLGVHCTS</sequence>
<comment type="pathway">
    <text evidence="3">Carbohydrate degradation; glycolysis; D-glyceraldehyde 3-phosphate and glycerone phosphate from D-glucose: step 3/4.</text>
</comment>
<dbReference type="InterPro" id="IPR022953">
    <property type="entry name" value="ATP_PFK"/>
</dbReference>
<keyword evidence="12" id="KW-0324">Glycolysis</keyword>
<keyword evidence="8" id="KW-0547">Nucleotide-binding</keyword>
<dbReference type="GO" id="GO:0005945">
    <property type="term" value="C:6-phosphofructokinase complex"/>
    <property type="evidence" value="ECO:0007669"/>
    <property type="project" value="TreeGrafter"/>
</dbReference>
<feature type="region of interest" description="Disordered" evidence="14">
    <location>
        <begin position="1"/>
        <end position="37"/>
    </location>
</feature>
<dbReference type="InterPro" id="IPR000023">
    <property type="entry name" value="Phosphofructokinase_dom"/>
</dbReference>
<dbReference type="GO" id="GO:0042802">
    <property type="term" value="F:identical protein binding"/>
    <property type="evidence" value="ECO:0007669"/>
    <property type="project" value="TreeGrafter"/>
</dbReference>
<reference evidence="16 17" key="1">
    <citation type="submission" date="2018-11" db="EMBL/GenBank/DDBJ databases">
        <authorList>
            <consortium name="Pathogen Informatics"/>
        </authorList>
    </citation>
    <scope>NUCLEOTIDE SEQUENCE [LARGE SCALE GENOMIC DNA]</scope>
</reference>
<dbReference type="GO" id="GO:0070095">
    <property type="term" value="F:fructose-6-phosphate binding"/>
    <property type="evidence" value="ECO:0007669"/>
    <property type="project" value="TreeGrafter"/>
</dbReference>
<evidence type="ECO:0000256" key="12">
    <source>
        <dbReference type="ARBA" id="ARBA00023152"/>
    </source>
</evidence>
<evidence type="ECO:0000313" key="17">
    <source>
        <dbReference type="Proteomes" id="UP000281553"/>
    </source>
</evidence>
<dbReference type="EMBL" id="UYRU01099252">
    <property type="protein sequence ID" value="VDN40660.1"/>
    <property type="molecule type" value="Genomic_DNA"/>
</dbReference>
<dbReference type="PRINTS" id="PR00476">
    <property type="entry name" value="PHFRCTKINASE"/>
</dbReference>
<gene>
    <name evidence="16" type="ORF">DILT_LOCUS18311</name>
</gene>
<dbReference type="GO" id="GO:0048029">
    <property type="term" value="F:monosaccharide binding"/>
    <property type="evidence" value="ECO:0007669"/>
    <property type="project" value="TreeGrafter"/>
</dbReference>
<dbReference type="Proteomes" id="UP000281553">
    <property type="component" value="Unassembled WGS sequence"/>
</dbReference>
<comment type="subcellular location">
    <subcellularLocation>
        <location evidence="2">Cytoplasm</location>
    </subcellularLocation>
</comment>
<keyword evidence="11" id="KW-0460">Magnesium</keyword>
<keyword evidence="6" id="KW-0808">Transferase</keyword>
<protein>
    <recommendedName>
        <fullName evidence="4">6-phosphofructokinase</fullName>
        <ecNumber evidence="4">2.7.1.11</ecNumber>
    </recommendedName>
</protein>
<feature type="compositionally biased region" description="Polar residues" evidence="14">
    <location>
        <begin position="8"/>
        <end position="23"/>
    </location>
</feature>
<accession>A0A3P7NJX5</accession>
<dbReference type="InterPro" id="IPR035966">
    <property type="entry name" value="PKF_sf"/>
</dbReference>
<evidence type="ECO:0000256" key="2">
    <source>
        <dbReference type="ARBA" id="ARBA00004496"/>
    </source>
</evidence>
<dbReference type="GO" id="GO:0005524">
    <property type="term" value="F:ATP binding"/>
    <property type="evidence" value="ECO:0007669"/>
    <property type="project" value="UniProtKB-KW"/>
</dbReference>
<dbReference type="PANTHER" id="PTHR13697:SF4">
    <property type="entry name" value="ATP-DEPENDENT 6-PHOSPHOFRUCTOKINASE"/>
    <property type="match status" value="1"/>
</dbReference>
<evidence type="ECO:0000256" key="1">
    <source>
        <dbReference type="ARBA" id="ARBA00001946"/>
    </source>
</evidence>
<dbReference type="GO" id="GO:0046872">
    <property type="term" value="F:metal ion binding"/>
    <property type="evidence" value="ECO:0007669"/>
    <property type="project" value="UniProtKB-KW"/>
</dbReference>
<dbReference type="GO" id="GO:0030388">
    <property type="term" value="P:fructose 1,6-bisphosphate metabolic process"/>
    <property type="evidence" value="ECO:0007669"/>
    <property type="project" value="TreeGrafter"/>
</dbReference>
<keyword evidence="17" id="KW-1185">Reference proteome</keyword>
<dbReference type="PANTHER" id="PTHR13697">
    <property type="entry name" value="PHOSPHOFRUCTOKINASE"/>
    <property type="match status" value="1"/>
</dbReference>
<dbReference type="GO" id="GO:0061621">
    <property type="term" value="P:canonical glycolysis"/>
    <property type="evidence" value="ECO:0007669"/>
    <property type="project" value="TreeGrafter"/>
</dbReference>